<gene>
    <name evidence="2" type="ORF">DWZ04_14000</name>
    <name evidence="1" type="ORF">GKD85_06835</name>
</gene>
<comment type="caution">
    <text evidence="2">The sequence shown here is derived from an EMBL/GenBank/DDBJ whole genome shotgun (WGS) entry which is preliminary data.</text>
</comment>
<dbReference type="Proteomes" id="UP000260783">
    <property type="component" value="Unassembled WGS sequence"/>
</dbReference>
<dbReference type="InterPro" id="IPR036249">
    <property type="entry name" value="Thioredoxin-like_sf"/>
</dbReference>
<sequence>MKKVVVVQSAIIAVLLLLSGVLVIAQANGISLSSILNDSNVSYIEFGDEFSGFDLWDHEGKAVTKISKGKKYTVTFYLSSSCSSCLDSISDFERFAATFGDQIDYAIIWQDKIPDHYINKYSLDPSINYSLNGEAKLSTATPTFFILDDSGFVIFKDVSRENLIEKLILLDVTDSDELKSNANKYIVDNYSNSSSNKPVLIYFYMPGCSDCDAASKLFESNNVSDDYEIIYIYKYDSENGDYNIDKDKLFGLVYDINWYPSFIMIDKGSYREIGETPVENLLSVIYQR</sequence>
<evidence type="ECO:0000313" key="3">
    <source>
        <dbReference type="Proteomes" id="UP000260783"/>
    </source>
</evidence>
<protein>
    <submittedName>
        <fullName evidence="2">Thioredoxin</fullName>
    </submittedName>
</protein>
<proteinExistence type="predicted"/>
<dbReference type="AlphaFoldDB" id="A0A3E2UDG2"/>
<reference evidence="2 3" key="1">
    <citation type="submission" date="2018-08" db="EMBL/GenBank/DDBJ databases">
        <title>A genome reference for cultivated species of the human gut microbiota.</title>
        <authorList>
            <person name="Zou Y."/>
            <person name="Xue W."/>
            <person name="Luo G."/>
        </authorList>
    </citation>
    <scope>NUCLEOTIDE SEQUENCE [LARGE SCALE GENOMIC DNA]</scope>
    <source>
        <strain evidence="2 3">AF29-11BH</strain>
    </source>
</reference>
<dbReference type="EMBL" id="QVEW01000019">
    <property type="protein sequence ID" value="RGB94266.1"/>
    <property type="molecule type" value="Genomic_DNA"/>
</dbReference>
<dbReference type="Gene3D" id="3.40.30.10">
    <property type="entry name" value="Glutaredoxin"/>
    <property type="match status" value="2"/>
</dbReference>
<reference evidence="1 4" key="2">
    <citation type="journal article" date="2019" name="Nat. Med.">
        <title>A library of human gut bacterial isolates paired with longitudinal multiomics data enables mechanistic microbiome research.</title>
        <authorList>
            <person name="Poyet M."/>
            <person name="Groussin M."/>
            <person name="Gibbons S.M."/>
            <person name="Avila-Pacheco J."/>
            <person name="Jiang X."/>
            <person name="Kearney S.M."/>
            <person name="Perrotta A.R."/>
            <person name="Berdy B."/>
            <person name="Zhao S."/>
            <person name="Lieberman T.D."/>
            <person name="Swanson P.K."/>
            <person name="Smith M."/>
            <person name="Roesemann S."/>
            <person name="Alexander J.E."/>
            <person name="Rich S.A."/>
            <person name="Livny J."/>
            <person name="Vlamakis H."/>
            <person name="Clish C."/>
            <person name="Bullock K."/>
            <person name="Deik A."/>
            <person name="Scott J."/>
            <person name="Pierce K.A."/>
            <person name="Xavier R.J."/>
            <person name="Alm E.J."/>
        </authorList>
    </citation>
    <scope>NUCLEOTIDE SEQUENCE [LARGE SCALE GENOMIC DNA]</scope>
    <source>
        <strain evidence="1 4">BIOML-B9</strain>
    </source>
</reference>
<evidence type="ECO:0000313" key="2">
    <source>
        <dbReference type="EMBL" id="RGB94266.1"/>
    </source>
</evidence>
<evidence type="ECO:0000313" key="1">
    <source>
        <dbReference type="EMBL" id="MSC80538.1"/>
    </source>
</evidence>
<accession>A0A3E2UDG2</accession>
<organism evidence="2 3">
    <name type="scientific">Faecalibacterium prausnitzii</name>
    <dbReference type="NCBI Taxonomy" id="853"/>
    <lineage>
        <taxon>Bacteria</taxon>
        <taxon>Bacillati</taxon>
        <taxon>Bacillota</taxon>
        <taxon>Clostridia</taxon>
        <taxon>Eubacteriales</taxon>
        <taxon>Oscillospiraceae</taxon>
        <taxon>Faecalibacterium</taxon>
    </lineage>
</organism>
<dbReference type="CDD" id="cd02947">
    <property type="entry name" value="TRX_family"/>
    <property type="match status" value="1"/>
</dbReference>
<dbReference type="Proteomes" id="UP000477010">
    <property type="component" value="Unassembled WGS sequence"/>
</dbReference>
<name>A0A3E2UDG2_9FIRM</name>
<dbReference type="RefSeq" id="WP_117527990.1">
    <property type="nucleotide sequence ID" value="NZ_JAQCXC010000015.1"/>
</dbReference>
<evidence type="ECO:0000313" key="4">
    <source>
        <dbReference type="Proteomes" id="UP000477010"/>
    </source>
</evidence>
<dbReference type="EMBL" id="WKQE01000007">
    <property type="protein sequence ID" value="MSC80538.1"/>
    <property type="molecule type" value="Genomic_DNA"/>
</dbReference>
<dbReference type="SUPFAM" id="SSF52833">
    <property type="entry name" value="Thioredoxin-like"/>
    <property type="match status" value="2"/>
</dbReference>